<comment type="caution">
    <text evidence="1">The sequence shown here is derived from an EMBL/GenBank/DDBJ whole genome shotgun (WGS) entry which is preliminary data.</text>
</comment>
<evidence type="ECO:0000313" key="1">
    <source>
        <dbReference type="EMBL" id="EAZ93535.1"/>
    </source>
</evidence>
<dbReference type="Proteomes" id="UP000003781">
    <property type="component" value="Unassembled WGS sequence"/>
</dbReference>
<dbReference type="AlphaFoldDB" id="A3IIA3"/>
<reference evidence="1 2" key="1">
    <citation type="submission" date="2007-03" db="EMBL/GenBank/DDBJ databases">
        <authorList>
            <person name="Stal L."/>
            <person name="Ferriera S."/>
            <person name="Johnson J."/>
            <person name="Kravitz S."/>
            <person name="Beeson K."/>
            <person name="Sutton G."/>
            <person name="Rogers Y.-H."/>
            <person name="Friedman R."/>
            <person name="Frazier M."/>
            <person name="Venter J.C."/>
        </authorList>
    </citation>
    <scope>NUCLEOTIDE SEQUENCE [LARGE SCALE GENOMIC DNA]</scope>
    <source>
        <strain evidence="1 2">CCY0110</strain>
    </source>
</reference>
<protein>
    <submittedName>
        <fullName evidence="1">Uncharacterized protein</fullName>
    </submittedName>
</protein>
<evidence type="ECO:0000313" key="2">
    <source>
        <dbReference type="Proteomes" id="UP000003781"/>
    </source>
</evidence>
<proteinExistence type="predicted"/>
<name>A3IIA3_9CHRO</name>
<keyword evidence="2" id="KW-1185">Reference proteome</keyword>
<accession>A3IIA3</accession>
<gene>
    <name evidence="1" type="ORF">CY0110_17107</name>
</gene>
<dbReference type="EMBL" id="AAXW01000002">
    <property type="protein sequence ID" value="EAZ93535.1"/>
    <property type="molecule type" value="Genomic_DNA"/>
</dbReference>
<sequence length="40" mass="4659">MIELVLNFSLLIVLFFVMSKIFSFRCNLNVHFCYGKSNLG</sequence>
<organism evidence="1 2">
    <name type="scientific">Crocosphaera chwakensis CCY0110</name>
    <dbReference type="NCBI Taxonomy" id="391612"/>
    <lineage>
        <taxon>Bacteria</taxon>
        <taxon>Bacillati</taxon>
        <taxon>Cyanobacteriota</taxon>
        <taxon>Cyanophyceae</taxon>
        <taxon>Oscillatoriophycideae</taxon>
        <taxon>Chroococcales</taxon>
        <taxon>Aphanothecaceae</taxon>
        <taxon>Crocosphaera</taxon>
        <taxon>Crocosphaera chwakensis</taxon>
    </lineage>
</organism>